<evidence type="ECO:0000313" key="2">
    <source>
        <dbReference type="Proteomes" id="UP000248044"/>
    </source>
</evidence>
<dbReference type="Proteomes" id="UP000248044">
    <property type="component" value="Chromosome"/>
</dbReference>
<sequence length="350" mass="40601">MQSKLVDIEDFYYSDNPYDVLKFYTKFNSAEELVKWMKTRPRAPISFHEIEGDTDVIVVIPTADVNNKYAKGDLEMYNGLHIIFCESSGKYFNYATSVNTCVKEAMKYNPEWIIFSNDDVYKIDEPSVLKKELGKFDYKDPNTILPVGKNYKFVKSEIRVLKPTIIKGYRNCLLGGLSLLKGKFSGRYPKNFDISLIWFLARAQIYYNSLLRKFNLPFLDLRVASTDTISYKARYLMERALGEYINNFYIKKFGDFGGFSRGYLNKFGTNIFDETFINGVENYDLSLQLLWKKIPVNIINYRKGSYKGRSLGLGLNNKGVSRTIRSFSNFIYMAYKNLDNLVKKDAIDSL</sequence>
<accession>A0A2U9IDA4</accession>
<evidence type="ECO:0000313" key="1">
    <source>
        <dbReference type="EMBL" id="AWR93969.1"/>
    </source>
</evidence>
<protein>
    <submittedName>
        <fullName evidence="1">Uncharacterized protein</fullName>
    </submittedName>
</protein>
<dbReference type="RefSeq" id="WP_110269853.1">
    <property type="nucleotide sequence ID" value="NZ_CP029289.2"/>
</dbReference>
<dbReference type="EMBL" id="CP029289">
    <property type="protein sequence ID" value="AWR93969.1"/>
    <property type="molecule type" value="Genomic_DNA"/>
</dbReference>
<dbReference type="OrthoDB" id="57542at2157"/>
<proteinExistence type="predicted"/>
<gene>
    <name evidence="1" type="ORF">DFR85_04375</name>
</gene>
<name>A0A2U9IDA4_9CREN</name>
<dbReference type="KEGG" id="abri:DFR85_04375"/>
<dbReference type="SUPFAM" id="SSF53448">
    <property type="entry name" value="Nucleotide-diphospho-sugar transferases"/>
    <property type="match status" value="1"/>
</dbReference>
<dbReference type="AlphaFoldDB" id="A0A2U9IDA4"/>
<dbReference type="InterPro" id="IPR029044">
    <property type="entry name" value="Nucleotide-diphossugar_trans"/>
</dbReference>
<dbReference type="GeneID" id="36831365"/>
<organism evidence="1 2">
    <name type="scientific">Acidianus brierleyi</name>
    <dbReference type="NCBI Taxonomy" id="41673"/>
    <lineage>
        <taxon>Archaea</taxon>
        <taxon>Thermoproteota</taxon>
        <taxon>Thermoprotei</taxon>
        <taxon>Sulfolobales</taxon>
        <taxon>Sulfolobaceae</taxon>
        <taxon>Acidianus</taxon>
    </lineage>
</organism>
<keyword evidence="2" id="KW-1185">Reference proteome</keyword>
<reference evidence="1 2" key="1">
    <citation type="submission" date="2018-05" db="EMBL/GenBank/DDBJ databases">
        <title>Complete Genome Sequences of Extremely Thermoacidophilic, Metal-Mobilizing Type-Strain Members of the Archaeal Family Sulfolobaceae: Acidianus brierleyi DSM-1651T, Acidianus sulfidivorans DSM-18786T, Metallosphaera hakonensis DSM-7519T, and Metallosphaera prunae DSM-10039T.</title>
        <authorList>
            <person name="Counts J.A."/>
            <person name="Kelly R.M."/>
        </authorList>
    </citation>
    <scope>NUCLEOTIDE SEQUENCE [LARGE SCALE GENOMIC DNA]</scope>
    <source>
        <strain evidence="1 2">DSM 1651</strain>
    </source>
</reference>